<keyword evidence="2" id="KW-1185">Reference proteome</keyword>
<dbReference type="PANTHER" id="PTHR13271">
    <property type="entry name" value="UNCHARACTERIZED PUTATIVE METHYLTRANSFERASE"/>
    <property type="match status" value="1"/>
</dbReference>
<reference evidence="1" key="1">
    <citation type="submission" date="2022-10" db="EMBL/GenBank/DDBJ databases">
        <title>Determination and structural analysis of whole genome sequence of Sarocladium strictum F4-1.</title>
        <authorList>
            <person name="Hu L."/>
            <person name="Jiang Y."/>
        </authorList>
    </citation>
    <scope>NUCLEOTIDE SEQUENCE</scope>
    <source>
        <strain evidence="1">F4-1</strain>
    </source>
</reference>
<dbReference type="InterPro" id="IPR046341">
    <property type="entry name" value="SET_dom_sf"/>
</dbReference>
<name>A0AA39GDW6_SARSR</name>
<proteinExistence type="predicted"/>
<dbReference type="GO" id="GO:0005634">
    <property type="term" value="C:nucleus"/>
    <property type="evidence" value="ECO:0007669"/>
    <property type="project" value="TreeGrafter"/>
</dbReference>
<evidence type="ECO:0000313" key="1">
    <source>
        <dbReference type="EMBL" id="KAK0384282.1"/>
    </source>
</evidence>
<accession>A0AA39GDW6</accession>
<evidence type="ECO:0000313" key="2">
    <source>
        <dbReference type="Proteomes" id="UP001175261"/>
    </source>
</evidence>
<evidence type="ECO:0008006" key="3">
    <source>
        <dbReference type="Google" id="ProtNLM"/>
    </source>
</evidence>
<sequence length="442" mass="49555">MSTVLVDWALQNGATLHPSIEVYDDVTTGLSFRVKPSAVDGLVATSGASRDERADAGPIVSIPTSLSLSYLNALDSLPSEFLNAVKPHVVGRFFLIQQFLLGKDSFWYPYIQALPQPADQEAWELPPFWPDDDAELLDGTNVEVGIQKIRRDVQSEFKDARHALSRIDHPLANVRLNLYQWAYCIFSSRSFRPSLVLSDAALPEGVAIDDFSVLLPLFDIGNHDMTAPARWVREGQTCSLHVDKAYKPGEQVFNNYSMKSNAELLLGYGFMIPTTEDLHNDYTHVRKRTDTVEASEEYFISLRPMHHPSSLLGRSKQSFSSPTVLSSFHHVQPDMVWDIFCTVAASAPSGSIPETNIAPQDVLSGQVPEAYRVFLQQTIAIIQHKVLQELERLDETDVEVDEEQKADLTKNQRLALDYREQCRRVLENTLESIAGDETMESS</sequence>
<organism evidence="1 2">
    <name type="scientific">Sarocladium strictum</name>
    <name type="common">Black bundle disease fungus</name>
    <name type="synonym">Acremonium strictum</name>
    <dbReference type="NCBI Taxonomy" id="5046"/>
    <lineage>
        <taxon>Eukaryota</taxon>
        <taxon>Fungi</taxon>
        <taxon>Dikarya</taxon>
        <taxon>Ascomycota</taxon>
        <taxon>Pezizomycotina</taxon>
        <taxon>Sordariomycetes</taxon>
        <taxon>Hypocreomycetidae</taxon>
        <taxon>Hypocreales</taxon>
        <taxon>Sarocladiaceae</taxon>
        <taxon>Sarocladium</taxon>
    </lineage>
</organism>
<dbReference type="Proteomes" id="UP001175261">
    <property type="component" value="Unassembled WGS sequence"/>
</dbReference>
<comment type="caution">
    <text evidence="1">The sequence shown here is derived from an EMBL/GenBank/DDBJ whole genome shotgun (WGS) entry which is preliminary data.</text>
</comment>
<dbReference type="InterPro" id="IPR050600">
    <property type="entry name" value="SETD3_SETD6_MTase"/>
</dbReference>
<dbReference type="Gene3D" id="3.90.1410.10">
    <property type="entry name" value="set domain protein methyltransferase, domain 1"/>
    <property type="match status" value="1"/>
</dbReference>
<gene>
    <name evidence="1" type="ORF">NLU13_8370</name>
</gene>
<dbReference type="PANTHER" id="PTHR13271:SF146">
    <property type="entry name" value="SET DOMAIN-CONTAINING PROTEIN"/>
    <property type="match status" value="1"/>
</dbReference>
<dbReference type="AlphaFoldDB" id="A0AA39GDW6"/>
<dbReference type="GO" id="GO:0016279">
    <property type="term" value="F:protein-lysine N-methyltransferase activity"/>
    <property type="evidence" value="ECO:0007669"/>
    <property type="project" value="TreeGrafter"/>
</dbReference>
<protein>
    <recommendedName>
        <fullName evidence="3">SET domain-containing protein</fullName>
    </recommendedName>
</protein>
<dbReference type="EMBL" id="JAPDFR010000008">
    <property type="protein sequence ID" value="KAK0384282.1"/>
    <property type="molecule type" value="Genomic_DNA"/>
</dbReference>
<dbReference type="SUPFAM" id="SSF82199">
    <property type="entry name" value="SET domain"/>
    <property type="match status" value="1"/>
</dbReference>